<dbReference type="SUPFAM" id="SSF55486">
    <property type="entry name" value="Metalloproteases ('zincins'), catalytic domain"/>
    <property type="match status" value="1"/>
</dbReference>
<dbReference type="Gene3D" id="1.10.472.150">
    <property type="entry name" value="Glucose-regulated metallo-peptidase M90, N-terminal domain"/>
    <property type="match status" value="1"/>
</dbReference>
<dbReference type="GO" id="GO:0005829">
    <property type="term" value="C:cytosol"/>
    <property type="evidence" value="ECO:0007669"/>
    <property type="project" value="TreeGrafter"/>
</dbReference>
<dbReference type="CDD" id="cd20169">
    <property type="entry name" value="Peptidase_M90_mtfA"/>
    <property type="match status" value="1"/>
</dbReference>
<dbReference type="AlphaFoldDB" id="A0A517M483"/>
<dbReference type="Gene3D" id="3.40.390.10">
    <property type="entry name" value="Collagenase (Catalytic Domain)"/>
    <property type="match status" value="1"/>
</dbReference>
<evidence type="ECO:0000313" key="2">
    <source>
        <dbReference type="Proteomes" id="UP000319557"/>
    </source>
</evidence>
<accession>A0A517M483</accession>
<proteinExistence type="predicted"/>
<protein>
    <submittedName>
        <fullName evidence="1">Protein MtfA</fullName>
    </submittedName>
</protein>
<dbReference type="RefSeq" id="WP_145347562.1">
    <property type="nucleotide sequence ID" value="NZ_CP036261.1"/>
</dbReference>
<dbReference type="InterPro" id="IPR024079">
    <property type="entry name" value="MetalloPept_cat_dom_sf"/>
</dbReference>
<dbReference type="Proteomes" id="UP000319557">
    <property type="component" value="Chromosome"/>
</dbReference>
<dbReference type="GO" id="GO:0004177">
    <property type="term" value="F:aminopeptidase activity"/>
    <property type="evidence" value="ECO:0007669"/>
    <property type="project" value="TreeGrafter"/>
</dbReference>
<dbReference type="KEGG" id="ruv:EC9_38900"/>
<dbReference type="InterPro" id="IPR042252">
    <property type="entry name" value="MtfA_N"/>
</dbReference>
<dbReference type="EMBL" id="CP036261">
    <property type="protein sequence ID" value="QDS89690.1"/>
    <property type="molecule type" value="Genomic_DNA"/>
</dbReference>
<keyword evidence="2" id="KW-1185">Reference proteome</keyword>
<dbReference type="PANTHER" id="PTHR30164">
    <property type="entry name" value="MTFA PEPTIDASE"/>
    <property type="match status" value="1"/>
</dbReference>
<dbReference type="GO" id="GO:0008237">
    <property type="term" value="F:metallopeptidase activity"/>
    <property type="evidence" value="ECO:0007669"/>
    <property type="project" value="InterPro"/>
</dbReference>
<dbReference type="PANTHER" id="PTHR30164:SF2">
    <property type="entry name" value="PROTEIN MTFA"/>
    <property type="match status" value="1"/>
</dbReference>
<dbReference type="OrthoDB" id="9786424at2"/>
<organism evidence="1 2">
    <name type="scientific">Rosistilla ulvae</name>
    <dbReference type="NCBI Taxonomy" id="1930277"/>
    <lineage>
        <taxon>Bacteria</taxon>
        <taxon>Pseudomonadati</taxon>
        <taxon>Planctomycetota</taxon>
        <taxon>Planctomycetia</taxon>
        <taxon>Pirellulales</taxon>
        <taxon>Pirellulaceae</taxon>
        <taxon>Rosistilla</taxon>
    </lineage>
</organism>
<evidence type="ECO:0000313" key="1">
    <source>
        <dbReference type="EMBL" id="QDS89690.1"/>
    </source>
</evidence>
<dbReference type="Pfam" id="PF06167">
    <property type="entry name" value="Peptidase_M90"/>
    <property type="match status" value="1"/>
</dbReference>
<dbReference type="InterPro" id="IPR010384">
    <property type="entry name" value="MtfA_fam"/>
</dbReference>
<sequence>MIFSWIARRRRDRIRRQPMRSDWSQIIDRNVAYVHRLNRDERAKLESDALVFIAEKNWEGCQGLTISDEIRVTIAAQISLLCLGFNDQFFDMVQSILVYPDVYTGKSHTSLGSGVLMEGVSHREGEAWYRGPVILSWADVMEDGVRDNDGNNLVLHEFAHQLDMLNGRVVDGTPPLETQAQFDRWQAIIDREYEQLVSDCQYGRSHVFDSYGAEHISEFFAVATETFFERPLSFRARHPELYEIFSQYYRQNPAARFDG</sequence>
<gene>
    <name evidence="1" type="primary">mtfA</name>
    <name evidence="1" type="ORF">EC9_38900</name>
</gene>
<reference evidence="1 2" key="1">
    <citation type="submission" date="2019-02" db="EMBL/GenBank/DDBJ databases">
        <title>Deep-cultivation of Planctomycetes and their phenomic and genomic characterization uncovers novel biology.</title>
        <authorList>
            <person name="Wiegand S."/>
            <person name="Jogler M."/>
            <person name="Boedeker C."/>
            <person name="Pinto D."/>
            <person name="Vollmers J."/>
            <person name="Rivas-Marin E."/>
            <person name="Kohn T."/>
            <person name="Peeters S.H."/>
            <person name="Heuer A."/>
            <person name="Rast P."/>
            <person name="Oberbeckmann S."/>
            <person name="Bunk B."/>
            <person name="Jeske O."/>
            <person name="Meyerdierks A."/>
            <person name="Storesund J.E."/>
            <person name="Kallscheuer N."/>
            <person name="Luecker S."/>
            <person name="Lage O.M."/>
            <person name="Pohl T."/>
            <person name="Merkel B.J."/>
            <person name="Hornburger P."/>
            <person name="Mueller R.-W."/>
            <person name="Bruemmer F."/>
            <person name="Labrenz M."/>
            <person name="Spormann A.M."/>
            <person name="Op den Camp H."/>
            <person name="Overmann J."/>
            <person name="Amann R."/>
            <person name="Jetten M.S.M."/>
            <person name="Mascher T."/>
            <person name="Medema M.H."/>
            <person name="Devos D.P."/>
            <person name="Kaster A.-K."/>
            <person name="Ovreas L."/>
            <person name="Rohde M."/>
            <person name="Galperin M.Y."/>
            <person name="Jogler C."/>
        </authorList>
    </citation>
    <scope>NUCLEOTIDE SEQUENCE [LARGE SCALE GENOMIC DNA]</scope>
    <source>
        <strain evidence="1 2">EC9</strain>
    </source>
</reference>
<name>A0A517M483_9BACT</name>